<keyword evidence="2" id="KW-1185">Reference proteome</keyword>
<protein>
    <submittedName>
        <fullName evidence="1">Uncharacterized protein</fullName>
    </submittedName>
</protein>
<organism evidence="1 2">
    <name type="scientific">Gemmata massiliana</name>
    <dbReference type="NCBI Taxonomy" id="1210884"/>
    <lineage>
        <taxon>Bacteria</taxon>
        <taxon>Pseudomonadati</taxon>
        <taxon>Planctomycetota</taxon>
        <taxon>Planctomycetia</taxon>
        <taxon>Gemmatales</taxon>
        <taxon>Gemmataceae</taxon>
        <taxon>Gemmata</taxon>
    </lineage>
</organism>
<dbReference type="Proteomes" id="UP000464178">
    <property type="component" value="Chromosome"/>
</dbReference>
<dbReference type="EMBL" id="LR593886">
    <property type="protein sequence ID" value="VTS00331.1"/>
    <property type="molecule type" value="Genomic_DNA"/>
</dbReference>
<reference evidence="1 2" key="1">
    <citation type="submission" date="2019-05" db="EMBL/GenBank/DDBJ databases">
        <authorList>
            <consortium name="Science for Life Laboratories"/>
        </authorList>
    </citation>
    <scope>NUCLEOTIDE SEQUENCE [LARGE SCALE GENOMIC DNA]</scope>
    <source>
        <strain evidence="1">Soil9</strain>
    </source>
</reference>
<dbReference type="AlphaFoldDB" id="A0A6P2DF40"/>
<sequence>MKRIAAISDLDEARAQSRALVFLWVNWAIHARKSLHKVRELTLHCEKIRPELVAPIYSADLSDQQGEIWDAVRNWIEAEGRPVDHLTFSGVGPLLWLRFGRILAHVPFAGHYELDQLLAVTSGVFGAE</sequence>
<accession>A0A6P2DF40</accession>
<dbReference type="KEGG" id="gms:SOIL9_82200"/>
<evidence type="ECO:0000313" key="1">
    <source>
        <dbReference type="EMBL" id="VTS00331.1"/>
    </source>
</evidence>
<name>A0A6P2DF40_9BACT</name>
<evidence type="ECO:0000313" key="2">
    <source>
        <dbReference type="Proteomes" id="UP000464178"/>
    </source>
</evidence>
<gene>
    <name evidence="1" type="ORF">SOIL9_82200</name>
</gene>
<proteinExistence type="predicted"/>